<keyword evidence="1" id="KW-0812">Transmembrane</keyword>
<comment type="caution">
    <text evidence="2">The sequence shown here is derived from an EMBL/GenBank/DDBJ whole genome shotgun (WGS) entry which is preliminary data.</text>
</comment>
<keyword evidence="1" id="KW-0472">Membrane</keyword>
<evidence type="ECO:0008006" key="4">
    <source>
        <dbReference type="Google" id="ProtNLM"/>
    </source>
</evidence>
<gene>
    <name evidence="2" type="ORF">HHK36_014072</name>
</gene>
<evidence type="ECO:0000313" key="3">
    <source>
        <dbReference type="Proteomes" id="UP000655225"/>
    </source>
</evidence>
<name>A0A835DF35_TETSI</name>
<evidence type="ECO:0000256" key="1">
    <source>
        <dbReference type="SAM" id="Phobius"/>
    </source>
</evidence>
<accession>A0A835DF35</accession>
<keyword evidence="1" id="KW-1133">Transmembrane helix</keyword>
<reference evidence="2 3" key="1">
    <citation type="submission" date="2020-04" db="EMBL/GenBank/DDBJ databases">
        <title>Plant Genome Project.</title>
        <authorList>
            <person name="Zhang R.-G."/>
        </authorList>
    </citation>
    <scope>NUCLEOTIDE SEQUENCE [LARGE SCALE GENOMIC DNA]</scope>
    <source>
        <strain evidence="2">YNK0</strain>
        <tissue evidence="2">Leaf</tissue>
    </source>
</reference>
<sequence>MRSGFAWVKLLHTCFWEFVIGFGGVLGFVGIPFCVGFANVMVVGHLARVLAVLESECSGFEAMIKAKNLIELGKETNCFSNSFVE</sequence>
<organism evidence="2 3">
    <name type="scientific">Tetracentron sinense</name>
    <name type="common">Spur-leaf</name>
    <dbReference type="NCBI Taxonomy" id="13715"/>
    <lineage>
        <taxon>Eukaryota</taxon>
        <taxon>Viridiplantae</taxon>
        <taxon>Streptophyta</taxon>
        <taxon>Embryophyta</taxon>
        <taxon>Tracheophyta</taxon>
        <taxon>Spermatophyta</taxon>
        <taxon>Magnoliopsida</taxon>
        <taxon>Trochodendrales</taxon>
        <taxon>Trochodendraceae</taxon>
        <taxon>Tetracentron</taxon>
    </lineage>
</organism>
<evidence type="ECO:0000313" key="2">
    <source>
        <dbReference type="EMBL" id="KAF8400771.1"/>
    </source>
</evidence>
<dbReference type="OrthoDB" id="1934589at2759"/>
<keyword evidence="3" id="KW-1185">Reference proteome</keyword>
<proteinExistence type="predicted"/>
<dbReference type="AlphaFoldDB" id="A0A835DF35"/>
<feature type="transmembrane region" description="Helical" evidence="1">
    <location>
        <begin position="20"/>
        <end position="43"/>
    </location>
</feature>
<dbReference type="Proteomes" id="UP000655225">
    <property type="component" value="Unassembled WGS sequence"/>
</dbReference>
<dbReference type="EMBL" id="JABCRI010000009">
    <property type="protein sequence ID" value="KAF8400771.1"/>
    <property type="molecule type" value="Genomic_DNA"/>
</dbReference>
<protein>
    <recommendedName>
        <fullName evidence="4">Transmembrane protein</fullName>
    </recommendedName>
</protein>